<proteinExistence type="predicted"/>
<dbReference type="EMBL" id="JACHIR010000004">
    <property type="protein sequence ID" value="MBB5897968.1"/>
    <property type="molecule type" value="Genomic_DNA"/>
</dbReference>
<evidence type="ECO:0000256" key="1">
    <source>
        <dbReference type="SAM" id="MobiDB-lite"/>
    </source>
</evidence>
<organism evidence="2 3">
    <name type="scientific">Kutzneria kofuensis</name>
    <dbReference type="NCBI Taxonomy" id="103725"/>
    <lineage>
        <taxon>Bacteria</taxon>
        <taxon>Bacillati</taxon>
        <taxon>Actinomycetota</taxon>
        <taxon>Actinomycetes</taxon>
        <taxon>Pseudonocardiales</taxon>
        <taxon>Pseudonocardiaceae</taxon>
        <taxon>Kutzneria</taxon>
    </lineage>
</organism>
<feature type="compositionally biased region" description="Basic and acidic residues" evidence="1">
    <location>
        <begin position="25"/>
        <end position="38"/>
    </location>
</feature>
<evidence type="ECO:0000313" key="2">
    <source>
        <dbReference type="EMBL" id="MBB5897968.1"/>
    </source>
</evidence>
<dbReference type="RefSeq" id="WP_184870441.1">
    <property type="nucleotide sequence ID" value="NZ_BAAAWY010000004.1"/>
</dbReference>
<sequence length="454" mass="50322">MGVNEFGSKPPDVKVPPAVAPSNDRQAEIAEWRTKFGLDGHSPATDRPAPHVAETRTDHRSVTERALDARLPIPTVNRDAFERSPVREFERGLVRQGFPANQIDTLRQVLRHEPDLCVTYGGSKAGAELLRDFARVGTVPFERYAMPKSPEVDALVHKAVGKQPGEYVSQHDLDQLLKTVADDRNTLLRKGFSETEVDRVRSYLVRDTGRVPRSDLAQPVMTSDGMIHTNSEEAVRHDRWRMVDATVDSPLSTGVARWQGADLDTVEHVGHAATLIHDAVGAFVMHTTAVRDGIAAAERPPVSPTHVPEAMRGPRDTDSYAKELFTIRDRAYQLALADAHEIEDKHGQRLNAAQFGTRVHVNFGALANESVRQGRLPQDFVVNVQTRLGQDVRGLDAWDKSTGIGFDITTATSRSVESHEKHVGVAATDGTMIKEYLPLVYPPFKQTRRTLGWE</sequence>
<accession>A0A7W9NN21</accession>
<reference evidence="2 3" key="1">
    <citation type="submission" date="2020-08" db="EMBL/GenBank/DDBJ databases">
        <title>Sequencing the genomes of 1000 actinobacteria strains.</title>
        <authorList>
            <person name="Klenk H.-P."/>
        </authorList>
    </citation>
    <scope>NUCLEOTIDE SEQUENCE [LARGE SCALE GENOMIC DNA]</scope>
    <source>
        <strain evidence="2 3">DSM 43851</strain>
    </source>
</reference>
<protein>
    <submittedName>
        <fullName evidence="2">Uncharacterized protein</fullName>
    </submittedName>
</protein>
<name>A0A7W9NN21_9PSEU</name>
<gene>
    <name evidence="2" type="ORF">BJ998_009227</name>
</gene>
<feature type="region of interest" description="Disordered" evidence="1">
    <location>
        <begin position="1"/>
        <end position="59"/>
    </location>
</feature>
<dbReference type="AlphaFoldDB" id="A0A7W9NN21"/>
<keyword evidence="3" id="KW-1185">Reference proteome</keyword>
<dbReference type="Proteomes" id="UP000585638">
    <property type="component" value="Unassembled WGS sequence"/>
</dbReference>
<evidence type="ECO:0000313" key="3">
    <source>
        <dbReference type="Proteomes" id="UP000585638"/>
    </source>
</evidence>
<comment type="caution">
    <text evidence="2">The sequence shown here is derived from an EMBL/GenBank/DDBJ whole genome shotgun (WGS) entry which is preliminary data.</text>
</comment>